<dbReference type="PRINTS" id="PR00081">
    <property type="entry name" value="GDHRDH"/>
</dbReference>
<dbReference type="PANTHER" id="PTHR48107">
    <property type="entry name" value="NADPH-DEPENDENT ALDEHYDE REDUCTASE-LIKE PROTEIN, CHLOROPLASTIC-RELATED"/>
    <property type="match status" value="1"/>
</dbReference>
<dbReference type="GO" id="GO:0047936">
    <property type="term" value="F:glucose 1-dehydrogenase [NAD(P)+] activity"/>
    <property type="evidence" value="ECO:0007669"/>
    <property type="project" value="UniProtKB-EC"/>
</dbReference>
<dbReference type="RefSeq" id="WP_173578385.1">
    <property type="nucleotide sequence ID" value="NZ_WOSW01000044.1"/>
</dbReference>
<dbReference type="EMBL" id="WOSW01000044">
    <property type="protein sequence ID" value="NHO33921.1"/>
    <property type="molecule type" value="Genomic_DNA"/>
</dbReference>
<name>A0ABX0KFL8_9PROT</name>
<dbReference type="PANTHER" id="PTHR48107:SF16">
    <property type="entry name" value="NADPH-DEPENDENT ALDEHYDE REDUCTASE 1, CHLOROPLASTIC"/>
    <property type="match status" value="1"/>
</dbReference>
<accession>A0ABX0KFL8</accession>
<feature type="region of interest" description="Disordered" evidence="3">
    <location>
        <begin position="1"/>
        <end position="35"/>
    </location>
</feature>
<dbReference type="InterPro" id="IPR002347">
    <property type="entry name" value="SDR_fam"/>
</dbReference>
<sequence length="283" mass="30269">MSSEEKFLPQHQAVPGDTEKMNPTPDHGEESYRGSGKLSGKIALITGADSGIGRAVAIAFAREGADIAIAYFTEDKDAQTTADWVQKAGRRAILLPGDIQLRSHCNEIIKRTIDEFGQLDILVNNAAHQKSVTDLSEIDEKELDTTFRTNFYGMFFLCQAALPHLQSGASIINTSSINAAQPSPHLPVYAATKAAISNFTVGLAQMLGERNIRVNAVAPGPVWTPLIPSTMPEEAITEFGKNTPLGRAAQPAELAAAYVLFASDESSYTTGAVLPVTGGRPML</sequence>
<dbReference type="Gene3D" id="3.40.50.720">
    <property type="entry name" value="NAD(P)-binding Rossmann-like Domain"/>
    <property type="match status" value="1"/>
</dbReference>
<dbReference type="InterPro" id="IPR020904">
    <property type="entry name" value="Sc_DH/Rdtase_CS"/>
</dbReference>
<protein>
    <submittedName>
        <fullName evidence="4">Glucose 1-dehydrogenase</fullName>
        <ecNumber evidence="4">1.1.1.47</ecNumber>
    </submittedName>
</protein>
<dbReference type="PRINTS" id="PR00080">
    <property type="entry name" value="SDRFAMILY"/>
</dbReference>
<evidence type="ECO:0000313" key="4">
    <source>
        <dbReference type="EMBL" id="NHO33921.1"/>
    </source>
</evidence>
<evidence type="ECO:0000256" key="1">
    <source>
        <dbReference type="ARBA" id="ARBA00006484"/>
    </source>
</evidence>
<organism evidence="4 5">
    <name type="scientific">Acetobacter fallax</name>
    <dbReference type="NCBI Taxonomy" id="1737473"/>
    <lineage>
        <taxon>Bacteria</taxon>
        <taxon>Pseudomonadati</taxon>
        <taxon>Pseudomonadota</taxon>
        <taxon>Alphaproteobacteria</taxon>
        <taxon>Acetobacterales</taxon>
        <taxon>Acetobacteraceae</taxon>
        <taxon>Acetobacter</taxon>
    </lineage>
</organism>
<evidence type="ECO:0000256" key="3">
    <source>
        <dbReference type="SAM" id="MobiDB-lite"/>
    </source>
</evidence>
<dbReference type="NCBIfam" id="NF005559">
    <property type="entry name" value="PRK07231.1"/>
    <property type="match status" value="1"/>
</dbReference>
<gene>
    <name evidence="4" type="ORF">GOB84_15460</name>
</gene>
<evidence type="ECO:0000313" key="5">
    <source>
        <dbReference type="Proteomes" id="UP000615326"/>
    </source>
</evidence>
<proteinExistence type="inferred from homology"/>
<reference evidence="4 5" key="1">
    <citation type="journal article" date="2020" name="Int. J. Syst. Evol. Microbiol.">
        <title>Novel acetic acid bacteria from cider fermentations: Acetobacter conturbans sp. nov. and Acetobacter fallax sp. nov.</title>
        <authorList>
            <person name="Sombolestani A.S."/>
            <person name="Cleenwerck I."/>
            <person name="Cnockaert M."/>
            <person name="Borremans W."/>
            <person name="Wieme A.D."/>
            <person name="De Vuyst L."/>
            <person name="Vandamme P."/>
        </authorList>
    </citation>
    <scope>NUCLEOTIDE SEQUENCE [LARGE SCALE GENOMIC DNA]</scope>
    <source>
        <strain evidence="4 5">LMG 1637</strain>
    </source>
</reference>
<comment type="similarity">
    <text evidence="1">Belongs to the short-chain dehydrogenases/reductases (SDR) family.</text>
</comment>
<dbReference type="InterPro" id="IPR036291">
    <property type="entry name" value="NAD(P)-bd_dom_sf"/>
</dbReference>
<dbReference type="Pfam" id="PF13561">
    <property type="entry name" value="adh_short_C2"/>
    <property type="match status" value="1"/>
</dbReference>
<comment type="caution">
    <text evidence="4">The sequence shown here is derived from an EMBL/GenBank/DDBJ whole genome shotgun (WGS) entry which is preliminary data.</text>
</comment>
<dbReference type="Proteomes" id="UP000615326">
    <property type="component" value="Unassembled WGS sequence"/>
</dbReference>
<dbReference type="PROSITE" id="PS00061">
    <property type="entry name" value="ADH_SHORT"/>
    <property type="match status" value="1"/>
</dbReference>
<keyword evidence="5" id="KW-1185">Reference proteome</keyword>
<dbReference type="EC" id="1.1.1.47" evidence="4"/>
<keyword evidence="2 4" id="KW-0560">Oxidoreductase</keyword>
<dbReference type="SUPFAM" id="SSF51735">
    <property type="entry name" value="NAD(P)-binding Rossmann-fold domains"/>
    <property type="match status" value="1"/>
</dbReference>
<evidence type="ECO:0000256" key="2">
    <source>
        <dbReference type="ARBA" id="ARBA00023002"/>
    </source>
</evidence>